<dbReference type="FunFam" id="3.40.50.1000:FF:000014">
    <property type="entry name" value="Phospholipid-transporting ATPase"/>
    <property type="match status" value="1"/>
</dbReference>
<feature type="binding site" evidence="14">
    <location>
        <position position="433"/>
    </location>
    <ligand>
        <name>ATP</name>
        <dbReference type="ChEBI" id="CHEBI:30616"/>
    </ligand>
</feature>
<evidence type="ECO:0000256" key="9">
    <source>
        <dbReference type="ARBA" id="ARBA00022967"/>
    </source>
</evidence>
<proteinExistence type="inferred from homology"/>
<feature type="binding site" evidence="14">
    <location>
        <position position="651"/>
    </location>
    <ligand>
        <name>ATP</name>
        <dbReference type="ChEBI" id="CHEBI:30616"/>
    </ligand>
</feature>
<dbReference type="Gene3D" id="3.40.50.1000">
    <property type="entry name" value="HAD superfamily/HAD-like"/>
    <property type="match status" value="1"/>
</dbReference>
<evidence type="ECO:0000256" key="17">
    <source>
        <dbReference type="SAM" id="Coils"/>
    </source>
</evidence>
<dbReference type="InterPro" id="IPR006539">
    <property type="entry name" value="P-type_ATPase_IV"/>
</dbReference>
<dbReference type="SUPFAM" id="SSF81665">
    <property type="entry name" value="Calcium ATPase, transmembrane domain M"/>
    <property type="match status" value="1"/>
</dbReference>
<organism evidence="21 22">
    <name type="scientific">Triparma strigata</name>
    <dbReference type="NCBI Taxonomy" id="1606541"/>
    <lineage>
        <taxon>Eukaryota</taxon>
        <taxon>Sar</taxon>
        <taxon>Stramenopiles</taxon>
        <taxon>Ochrophyta</taxon>
        <taxon>Bolidophyceae</taxon>
        <taxon>Parmales</taxon>
        <taxon>Triparmaceae</taxon>
        <taxon>Triparma</taxon>
    </lineage>
</organism>
<comment type="similarity">
    <text evidence="2 16">Belongs to the cation transport ATPase (P-type) (TC 3.A.3) family. Type IV subfamily.</text>
</comment>
<dbReference type="NCBIfam" id="TIGR01494">
    <property type="entry name" value="ATPase_P-type"/>
    <property type="match status" value="1"/>
</dbReference>
<dbReference type="PROSITE" id="PS00154">
    <property type="entry name" value="ATPASE_E1_E2"/>
    <property type="match status" value="1"/>
</dbReference>
<reference evidence="22" key="1">
    <citation type="journal article" date="2023" name="Commun. Biol.">
        <title>Genome analysis of Parmales, the sister group of diatoms, reveals the evolutionary specialization of diatoms from phago-mixotrophs to photoautotrophs.</title>
        <authorList>
            <person name="Ban H."/>
            <person name="Sato S."/>
            <person name="Yoshikawa S."/>
            <person name="Yamada K."/>
            <person name="Nakamura Y."/>
            <person name="Ichinomiya M."/>
            <person name="Sato N."/>
            <person name="Blanc-Mathieu R."/>
            <person name="Endo H."/>
            <person name="Kuwata A."/>
            <person name="Ogata H."/>
        </authorList>
    </citation>
    <scope>NUCLEOTIDE SEQUENCE [LARGE SCALE GENOMIC DNA]</scope>
    <source>
        <strain evidence="22">NIES 3701</strain>
    </source>
</reference>
<feature type="binding site" evidence="15">
    <location>
        <position position="433"/>
    </location>
    <ligand>
        <name>Mg(2+)</name>
        <dbReference type="ChEBI" id="CHEBI:18420"/>
    </ligand>
</feature>
<dbReference type="EMBL" id="BRXY01000288">
    <property type="protein sequence ID" value="GMH83982.1"/>
    <property type="molecule type" value="Genomic_DNA"/>
</dbReference>
<dbReference type="GO" id="GO:0045332">
    <property type="term" value="P:phospholipid translocation"/>
    <property type="evidence" value="ECO:0007669"/>
    <property type="project" value="TreeGrafter"/>
</dbReference>
<feature type="binding site" evidence="14">
    <location>
        <position position="848"/>
    </location>
    <ligand>
        <name>ATP</name>
        <dbReference type="ChEBI" id="CHEBI:30616"/>
    </ligand>
</feature>
<comment type="catalytic activity">
    <reaction evidence="12 16">
        <text>ATP + H2O + phospholipidSide 1 = ADP + phosphate + phospholipidSide 2.</text>
        <dbReference type="EC" id="7.6.2.1"/>
    </reaction>
</comment>
<feature type="transmembrane region" description="Helical" evidence="16">
    <location>
        <begin position="961"/>
        <end position="979"/>
    </location>
</feature>
<feature type="binding site" evidence="14">
    <location>
        <position position="595"/>
    </location>
    <ligand>
        <name>ATP</name>
        <dbReference type="ChEBI" id="CHEBI:30616"/>
    </ligand>
</feature>
<evidence type="ECO:0000256" key="5">
    <source>
        <dbReference type="ARBA" id="ARBA00022723"/>
    </source>
</evidence>
<keyword evidence="8 15" id="KW-0460">Magnesium</keyword>
<evidence type="ECO:0000256" key="18">
    <source>
        <dbReference type="SAM" id="MobiDB-lite"/>
    </source>
</evidence>
<feature type="region of interest" description="Disordered" evidence="18">
    <location>
        <begin position="1"/>
        <end position="25"/>
    </location>
</feature>
<dbReference type="GO" id="GO:0012505">
    <property type="term" value="C:endomembrane system"/>
    <property type="evidence" value="ECO:0007669"/>
    <property type="project" value="UniProtKB-SubCell"/>
</dbReference>
<dbReference type="Gene3D" id="3.40.1110.10">
    <property type="entry name" value="Calcium-transporting ATPase, cytoplasmic domain N"/>
    <property type="match status" value="1"/>
</dbReference>
<evidence type="ECO:0000313" key="21">
    <source>
        <dbReference type="EMBL" id="GMH83982.1"/>
    </source>
</evidence>
<dbReference type="GO" id="GO:0005886">
    <property type="term" value="C:plasma membrane"/>
    <property type="evidence" value="ECO:0007669"/>
    <property type="project" value="TreeGrafter"/>
</dbReference>
<dbReference type="GO" id="GO:0016887">
    <property type="term" value="F:ATP hydrolysis activity"/>
    <property type="evidence" value="ECO:0007669"/>
    <property type="project" value="InterPro"/>
</dbReference>
<evidence type="ECO:0000256" key="6">
    <source>
        <dbReference type="ARBA" id="ARBA00022741"/>
    </source>
</evidence>
<feature type="compositionally biased region" description="Acidic residues" evidence="18">
    <location>
        <begin position="1284"/>
        <end position="1308"/>
    </location>
</feature>
<dbReference type="EC" id="7.6.2.1" evidence="16"/>
<feature type="transmembrane region" description="Helical" evidence="16">
    <location>
        <begin position="97"/>
        <end position="117"/>
    </location>
</feature>
<feature type="binding site" evidence="15">
    <location>
        <position position="435"/>
    </location>
    <ligand>
        <name>Mg(2+)</name>
        <dbReference type="ChEBI" id="CHEBI:18420"/>
    </ligand>
</feature>
<dbReference type="Gene3D" id="2.70.150.10">
    <property type="entry name" value="Calcium-transporting ATPase, cytoplasmic transduction domain A"/>
    <property type="match status" value="1"/>
</dbReference>
<feature type="transmembrane region" description="Helical" evidence="16">
    <location>
        <begin position="926"/>
        <end position="946"/>
    </location>
</feature>
<feature type="transmembrane region" description="Helical" evidence="16">
    <location>
        <begin position="1118"/>
        <end position="1137"/>
    </location>
</feature>
<feature type="binding site" evidence="14">
    <location>
        <position position="872"/>
    </location>
    <ligand>
        <name>ATP</name>
        <dbReference type="ChEBI" id="CHEBI:30616"/>
    </ligand>
</feature>
<dbReference type="Pfam" id="PF13246">
    <property type="entry name" value="Cation_ATPase"/>
    <property type="match status" value="1"/>
</dbReference>
<dbReference type="NCBIfam" id="TIGR01652">
    <property type="entry name" value="ATPase-Plipid"/>
    <property type="match status" value="1"/>
</dbReference>
<dbReference type="SFLD" id="SFLDF00027">
    <property type="entry name" value="p-type_atpase"/>
    <property type="match status" value="1"/>
</dbReference>
<comment type="cofactor">
    <cofactor evidence="15">
        <name>Mg(2+)</name>
        <dbReference type="ChEBI" id="CHEBI:18420"/>
    </cofactor>
</comment>
<keyword evidence="17" id="KW-0175">Coiled coil</keyword>
<protein>
    <recommendedName>
        <fullName evidence="16">Phospholipid-transporting ATPase</fullName>
        <ecNumber evidence="16">7.6.2.1</ecNumber>
    </recommendedName>
</protein>
<dbReference type="GO" id="GO:0140326">
    <property type="term" value="F:ATPase-coupled intramembrane lipid transporter activity"/>
    <property type="evidence" value="ECO:0007669"/>
    <property type="project" value="UniProtKB-EC"/>
</dbReference>
<dbReference type="InterPro" id="IPR023214">
    <property type="entry name" value="HAD_sf"/>
</dbReference>
<dbReference type="Pfam" id="PF16212">
    <property type="entry name" value="PhoLip_ATPase_C"/>
    <property type="match status" value="1"/>
</dbReference>
<feature type="transmembrane region" description="Helical" evidence="16">
    <location>
        <begin position="308"/>
        <end position="326"/>
    </location>
</feature>
<feature type="binding site" evidence="14">
    <location>
        <position position="739"/>
    </location>
    <ligand>
        <name>ATP</name>
        <dbReference type="ChEBI" id="CHEBI:30616"/>
    </ligand>
</feature>
<evidence type="ECO:0000256" key="12">
    <source>
        <dbReference type="ARBA" id="ARBA00034036"/>
    </source>
</evidence>
<feature type="binding site" evidence="14">
    <location>
        <position position="873"/>
    </location>
    <ligand>
        <name>ATP</name>
        <dbReference type="ChEBI" id="CHEBI:30616"/>
    </ligand>
</feature>
<keyword evidence="5 15" id="KW-0479">Metal-binding</keyword>
<feature type="active site" description="4-aspartylphosphate intermediate" evidence="13">
    <location>
        <position position="433"/>
    </location>
</feature>
<dbReference type="PANTHER" id="PTHR24092:SF180">
    <property type="entry name" value="PHOSPHOLIPID-TRANSPORTING ATPASE DNF1-RELATED"/>
    <property type="match status" value="1"/>
</dbReference>
<feature type="coiled-coil region" evidence="17">
    <location>
        <begin position="672"/>
        <end position="699"/>
    </location>
</feature>
<feature type="domain" description="P-type ATPase N-terminal" evidence="19">
    <location>
        <begin position="40"/>
        <end position="99"/>
    </location>
</feature>
<feature type="transmembrane region" description="Helical" evidence="16">
    <location>
        <begin position="1049"/>
        <end position="1070"/>
    </location>
</feature>
<feature type="region of interest" description="Disordered" evidence="18">
    <location>
        <begin position="1258"/>
        <end position="1310"/>
    </location>
</feature>
<dbReference type="SUPFAM" id="SSF81660">
    <property type="entry name" value="Metal cation-transporting ATPase, ATP-binding domain N"/>
    <property type="match status" value="1"/>
</dbReference>
<evidence type="ECO:0000256" key="15">
    <source>
        <dbReference type="PIRSR" id="PIRSR606539-3"/>
    </source>
</evidence>
<evidence type="ECO:0000256" key="14">
    <source>
        <dbReference type="PIRSR" id="PIRSR606539-2"/>
    </source>
</evidence>
<keyword evidence="6 14" id="KW-0547">Nucleotide-binding</keyword>
<keyword evidence="10 16" id="KW-1133">Transmembrane helix</keyword>
<dbReference type="SUPFAM" id="SSF81653">
    <property type="entry name" value="Calcium ATPase, transduction domain A"/>
    <property type="match status" value="1"/>
</dbReference>
<accession>A0A9W7B504</accession>
<dbReference type="SFLD" id="SFLDG00002">
    <property type="entry name" value="C1.7:_P-type_atpase_like"/>
    <property type="match status" value="1"/>
</dbReference>
<sequence>MPRSEVKTELPPSLPNNWPNPSAEDLDERPLRKITINGDQRFSFITNFITTSKYTKYTFLPKFLAQSFHPRKKMANVYFFIISCMQCIPIITNTHGIPTVLMPLSFVIIVDGIFAALEDLARHKADAHANASKTKKYDKQQGAFVTVDWASIGVGDFVKISNREVIPADVVILAVKEKTQIPEGRAYVETKSLDGETNLKMRRALKCTLNQIKEDSDVVKCGHGEVEMEHPNKLIDSFKGTFTLSGAEKEVIDPNNVLLRGCTLRNVDWAITVVVNTGLDTKIMMSNTESPVKASSLEQRINVEIKRIVFYLAAVCFLGAIGSFTWKNKHMLNAWYLKWTDADADDSEDILSDYNATGEFLLSAIVQFFYYFLLMANFVPVSLYVSMSTVKFFQAKFIEDDIQIYHAETDTPTKVRTMALNEELGQISHVFSDKTGTLTCNIMDFRKCTVNGISYGKGITEIGKAGYQLQGDAIPDDILAGEEMSREHAEMHKQPHVNFYDQAIRFDLVGAKTEEQATALQDFFTVLALCHSVIPEHDEETGEVHLSASSPDDEALVCGAKFFGFDFIDRKQGNATLKLSTGEEKTYKILEMIEFNSDRKRMSVVVKKDDCIELYCKGADTVMIPRLKGNQEKLLADTCGHMTDYAKEGLRTLMICKRTLDPDWFERWHSNFKEASTNLAEIEKRLMGKRNKIDLLAEDLETELRLLGASAIEDKLQDGVPGCIADLAKAGIKIWVLTGDKVETAINIAVACRLLHSEEFMQQVIITAEDEGKDFKKEKLKEKLIENIREFEKDVKEAGSIDLVKPRALVIDGPALILAMDPDIQPYLLRFTQCCKAVVGCRVSPDQKRQMVNMVKTKIDGVKTLAIGDGANDVAMIQAAHVGIGISGQEGMQAVNASDYAIAQFKFLRRLLLVHGRWNYRRMSRLVCYIFYKNIVMAIVQFWYAFQTGFSGQKFYFEGGIQLYNIAYTCFPIMLLGVFDQDVEEKIILMYPQLYNNGIRDAFFNSKVFFNWILAGTIESMIISIFPLYALDNTSKPQEQGGDGLLPSLWMFGATSFTLVVLVTNFKLLMNQYTFPWFSIVVWLLSVGSWFLSAWGMTSILFVDFDGFKVYEELMKNHSYWLCCLVVCVALGGRDFYYKGYQRAFHPQLHHILQEIDKFNLENLDNLQIPLPPAPHMYMKDRLKDLPEHIEESENVELLQIVRRATRTASDLFLPKGLGHAYEHSDLQTVIEERNIVLGRSAIKTSKKRMSQIMFGGKAGGAQYNERPTPGKVTNKKSFGEGLDFWDDDDEEDDEEEDDEKLAAEEESGLSLVGSFLTGLFVSNLKEATEKSKEEEGRTASKSGASNRSQSTDEGDSWRFSMGF</sequence>
<feature type="transmembrane region" description="Helical" evidence="16">
    <location>
        <begin position="75"/>
        <end position="91"/>
    </location>
</feature>
<evidence type="ECO:0000259" key="20">
    <source>
        <dbReference type="Pfam" id="PF16212"/>
    </source>
</evidence>
<feature type="compositionally biased region" description="Basic and acidic residues" evidence="18">
    <location>
        <begin position="1328"/>
        <end position="1339"/>
    </location>
</feature>
<feature type="binding site" evidence="14">
    <location>
        <position position="738"/>
    </location>
    <ligand>
        <name>ATP</name>
        <dbReference type="ChEBI" id="CHEBI:30616"/>
    </ligand>
</feature>
<feature type="binding site" evidence="14">
    <location>
        <position position="842"/>
    </location>
    <ligand>
        <name>ATP</name>
        <dbReference type="ChEBI" id="CHEBI:30616"/>
    </ligand>
</feature>
<dbReference type="PRINTS" id="PR00119">
    <property type="entry name" value="CATATPASE"/>
</dbReference>
<gene>
    <name evidence="21" type="ORF">TrST_g10454</name>
</gene>
<evidence type="ECO:0000256" key="7">
    <source>
        <dbReference type="ARBA" id="ARBA00022840"/>
    </source>
</evidence>
<evidence type="ECO:0000256" key="1">
    <source>
        <dbReference type="ARBA" id="ARBA00004127"/>
    </source>
</evidence>
<dbReference type="GO" id="GO:0000287">
    <property type="term" value="F:magnesium ion binding"/>
    <property type="evidence" value="ECO:0007669"/>
    <property type="project" value="UniProtKB-UniRule"/>
</dbReference>
<keyword evidence="3" id="KW-0813">Transport</keyword>
<evidence type="ECO:0000313" key="22">
    <source>
        <dbReference type="Proteomes" id="UP001165085"/>
    </source>
</evidence>
<keyword evidence="7 14" id="KW-0067">ATP-binding</keyword>
<dbReference type="GO" id="GO:0005524">
    <property type="term" value="F:ATP binding"/>
    <property type="evidence" value="ECO:0007669"/>
    <property type="project" value="UniProtKB-UniRule"/>
</dbReference>
<evidence type="ECO:0000256" key="4">
    <source>
        <dbReference type="ARBA" id="ARBA00022692"/>
    </source>
</evidence>
<evidence type="ECO:0000256" key="3">
    <source>
        <dbReference type="ARBA" id="ARBA00022448"/>
    </source>
</evidence>
<feature type="transmembrane region" description="Helical" evidence="16">
    <location>
        <begin position="1009"/>
        <end position="1029"/>
    </location>
</feature>
<dbReference type="OrthoDB" id="377733at2759"/>
<feature type="binding site" evidence="14">
    <location>
        <position position="740"/>
    </location>
    <ligand>
        <name>ATP</name>
        <dbReference type="ChEBI" id="CHEBI:30616"/>
    </ligand>
</feature>
<evidence type="ECO:0000256" key="13">
    <source>
        <dbReference type="PIRSR" id="PIRSR606539-1"/>
    </source>
</evidence>
<comment type="subcellular location">
    <subcellularLocation>
        <location evidence="1">Endomembrane system</location>
        <topology evidence="1">Multi-pass membrane protein</topology>
    </subcellularLocation>
    <subcellularLocation>
        <location evidence="16">Membrane</location>
        <topology evidence="16">Multi-pass membrane protein</topology>
    </subcellularLocation>
</comment>
<feature type="binding site" evidence="15">
    <location>
        <position position="869"/>
    </location>
    <ligand>
        <name>Mg(2+)</name>
        <dbReference type="ChEBI" id="CHEBI:18420"/>
    </ligand>
</feature>
<dbReference type="SFLD" id="SFLDS00003">
    <property type="entry name" value="Haloacid_Dehalogenase"/>
    <property type="match status" value="1"/>
</dbReference>
<keyword evidence="9 16" id="KW-1278">Translocase</keyword>
<evidence type="ECO:0000256" key="10">
    <source>
        <dbReference type="ARBA" id="ARBA00022989"/>
    </source>
</evidence>
<feature type="transmembrane region" description="Helical" evidence="16">
    <location>
        <begin position="368"/>
        <end position="387"/>
    </location>
</feature>
<feature type="binding site" evidence="15">
    <location>
        <position position="873"/>
    </location>
    <ligand>
        <name>Mg(2+)</name>
        <dbReference type="ChEBI" id="CHEBI:18420"/>
    </ligand>
</feature>
<evidence type="ECO:0000256" key="2">
    <source>
        <dbReference type="ARBA" id="ARBA00008109"/>
    </source>
</evidence>
<dbReference type="Proteomes" id="UP001165085">
    <property type="component" value="Unassembled WGS sequence"/>
</dbReference>
<dbReference type="InterPro" id="IPR032630">
    <property type="entry name" value="P_typ_ATPase_c"/>
</dbReference>
<dbReference type="InterPro" id="IPR044492">
    <property type="entry name" value="P_typ_ATPase_HD_dom"/>
</dbReference>
<dbReference type="InterPro" id="IPR036412">
    <property type="entry name" value="HAD-like_sf"/>
</dbReference>
<feature type="binding site" evidence="14">
    <location>
        <position position="435"/>
    </location>
    <ligand>
        <name>ATP</name>
        <dbReference type="ChEBI" id="CHEBI:30616"/>
    </ligand>
</feature>
<dbReference type="InterPro" id="IPR018303">
    <property type="entry name" value="ATPase_P-typ_P_site"/>
</dbReference>
<name>A0A9W7B504_9STRA</name>
<evidence type="ECO:0000256" key="8">
    <source>
        <dbReference type="ARBA" id="ARBA00022842"/>
    </source>
</evidence>
<dbReference type="Pfam" id="PF16209">
    <property type="entry name" value="PhoLip_ATPase_N"/>
    <property type="match status" value="1"/>
</dbReference>
<feature type="binding site" evidence="14">
    <location>
        <position position="434"/>
    </location>
    <ligand>
        <name>ATP</name>
        <dbReference type="ChEBI" id="CHEBI:30616"/>
    </ligand>
</feature>
<comment type="caution">
    <text evidence="21">The sequence shown here is derived from an EMBL/GenBank/DDBJ whole genome shotgun (WGS) entry which is preliminary data.</text>
</comment>
<dbReference type="InterPro" id="IPR032631">
    <property type="entry name" value="P-type_ATPase_N"/>
</dbReference>
<dbReference type="SUPFAM" id="SSF56784">
    <property type="entry name" value="HAD-like"/>
    <property type="match status" value="1"/>
</dbReference>
<feature type="binding site" evidence="14">
    <location>
        <position position="617"/>
    </location>
    <ligand>
        <name>ATP</name>
        <dbReference type="ChEBI" id="CHEBI:30616"/>
    </ligand>
</feature>
<dbReference type="InterPro" id="IPR001757">
    <property type="entry name" value="P_typ_ATPase"/>
</dbReference>
<feature type="domain" description="P-type ATPase C-terminal" evidence="20">
    <location>
        <begin position="895"/>
        <end position="1148"/>
    </location>
</feature>
<keyword evidence="4 16" id="KW-0812">Transmembrane</keyword>
<feature type="transmembrane region" description="Helical" evidence="16">
    <location>
        <begin position="1077"/>
        <end position="1098"/>
    </location>
</feature>
<keyword evidence="22" id="KW-1185">Reference proteome</keyword>
<evidence type="ECO:0000256" key="16">
    <source>
        <dbReference type="RuleBase" id="RU362033"/>
    </source>
</evidence>
<dbReference type="PANTHER" id="PTHR24092">
    <property type="entry name" value="PROBABLE PHOSPHOLIPID-TRANSPORTING ATPASE"/>
    <property type="match status" value="1"/>
</dbReference>
<dbReference type="InterPro" id="IPR008250">
    <property type="entry name" value="ATPase_P-typ_transduc_dom_A_sf"/>
</dbReference>
<feature type="compositionally biased region" description="Polar residues" evidence="18">
    <location>
        <begin position="1340"/>
        <end position="1352"/>
    </location>
</feature>
<evidence type="ECO:0000256" key="11">
    <source>
        <dbReference type="ARBA" id="ARBA00023136"/>
    </source>
</evidence>
<evidence type="ECO:0000259" key="19">
    <source>
        <dbReference type="Pfam" id="PF16209"/>
    </source>
</evidence>
<dbReference type="InterPro" id="IPR023298">
    <property type="entry name" value="ATPase_P-typ_TM_dom_sf"/>
</dbReference>
<dbReference type="InterPro" id="IPR023299">
    <property type="entry name" value="ATPase_P-typ_cyto_dom_N"/>
</dbReference>
<keyword evidence="11 16" id="KW-0472">Membrane</keyword>
<feature type="region of interest" description="Disordered" evidence="18">
    <location>
        <begin position="1328"/>
        <end position="1364"/>
    </location>
</feature>